<dbReference type="EMBL" id="CP000083">
    <property type="protein sequence ID" value="AAZ27175.1"/>
    <property type="molecule type" value="Genomic_DNA"/>
</dbReference>
<dbReference type="PANTHER" id="PTHR44227">
    <property type="match status" value="1"/>
</dbReference>
<dbReference type="HOGENOM" id="CLU_682788_0_0_6"/>
<evidence type="ECO:0000256" key="1">
    <source>
        <dbReference type="ARBA" id="ARBA00022737"/>
    </source>
</evidence>
<dbReference type="InterPro" id="IPR052346">
    <property type="entry name" value="O-mannosyl-transferase_TMTC"/>
</dbReference>
<evidence type="ECO:0000256" key="2">
    <source>
        <dbReference type="ARBA" id="ARBA00022803"/>
    </source>
</evidence>
<evidence type="ECO:0000256" key="4">
    <source>
        <dbReference type="SAM" id="Phobius"/>
    </source>
</evidence>
<keyword evidence="2 3" id="KW-0802">TPR repeat</keyword>
<dbReference type="GO" id="GO:0000030">
    <property type="term" value="F:mannosyltransferase activity"/>
    <property type="evidence" value="ECO:0007669"/>
    <property type="project" value="TreeGrafter"/>
</dbReference>
<accession>Q482A6</accession>
<protein>
    <submittedName>
        <fullName evidence="5">Uncharacterized protein</fullName>
    </submittedName>
</protein>
<gene>
    <name evidence="5" type="ordered locus">CPS_2395</name>
</gene>
<dbReference type="InterPro" id="IPR011990">
    <property type="entry name" value="TPR-like_helical_dom_sf"/>
</dbReference>
<dbReference type="Gene3D" id="1.25.40.10">
    <property type="entry name" value="Tetratricopeptide repeat domain"/>
    <property type="match status" value="2"/>
</dbReference>
<keyword evidence="4" id="KW-1133">Transmembrane helix</keyword>
<organism evidence="5 6">
    <name type="scientific">Colwellia psychrerythraea (strain 34H / ATCC BAA-681)</name>
    <name type="common">Vibrio psychroerythus</name>
    <dbReference type="NCBI Taxonomy" id="167879"/>
    <lineage>
        <taxon>Bacteria</taxon>
        <taxon>Pseudomonadati</taxon>
        <taxon>Pseudomonadota</taxon>
        <taxon>Gammaproteobacteria</taxon>
        <taxon>Alteromonadales</taxon>
        <taxon>Colwelliaceae</taxon>
        <taxon>Colwellia</taxon>
    </lineage>
</organism>
<dbReference type="Proteomes" id="UP000000547">
    <property type="component" value="Chromosome"/>
</dbReference>
<keyword evidence="1" id="KW-0677">Repeat</keyword>
<reference evidence="5" key="1">
    <citation type="journal article" date="2005" name="Proc. Natl. Acad. Sci. U.S.A.">
        <title>The psychrophilic lifestyle as revealed by the genome sequence of Colwellia psychrerythraea 34H through genomic and proteomic analyses.</title>
        <authorList>
            <person name="Methe B.A."/>
            <person name="Nelson K.E."/>
            <person name="Deming J.W."/>
            <person name="Momen B."/>
            <person name="Melamud E."/>
            <person name="Zhang X."/>
            <person name="Moult J."/>
            <person name="Madupu R."/>
            <person name="Nelson W.C."/>
            <person name="Dodson R.J."/>
            <person name="Brinkac L.M."/>
            <person name="Daugherty S.C."/>
            <person name="Durkin A.S."/>
            <person name="DeBoy R.T."/>
            <person name="Kolonay J.F."/>
            <person name="Sullivan S.A."/>
            <person name="Zhou L."/>
            <person name="Davidsen T.M."/>
            <person name="Wu M."/>
            <person name="Huston A.L."/>
            <person name="Lewis M."/>
            <person name="Weaver B."/>
            <person name="Weidman J.F."/>
            <person name="Khouri H."/>
            <person name="Utterback T.R."/>
            <person name="Feldblyum T.V."/>
            <person name="Fraser C.M."/>
        </authorList>
    </citation>
    <scope>NUCLEOTIDE SEQUENCE [LARGE SCALE GENOMIC DNA]</scope>
    <source>
        <strain evidence="5">34H</strain>
    </source>
</reference>
<dbReference type="STRING" id="167879.CPS_2395"/>
<dbReference type="AlphaFoldDB" id="Q482A6"/>
<name>Q482A6_COLP3</name>
<dbReference type="RefSeq" id="WP_011043206.1">
    <property type="nucleotide sequence ID" value="NC_003910.7"/>
</dbReference>
<evidence type="ECO:0000313" key="5">
    <source>
        <dbReference type="EMBL" id="AAZ27175.1"/>
    </source>
</evidence>
<proteinExistence type="predicted"/>
<dbReference type="PANTHER" id="PTHR44227:SF3">
    <property type="entry name" value="PROTEIN O-MANNOSYL-TRANSFERASE TMTC4"/>
    <property type="match status" value="1"/>
</dbReference>
<evidence type="ECO:0000256" key="3">
    <source>
        <dbReference type="PROSITE-ProRule" id="PRU00339"/>
    </source>
</evidence>
<dbReference type="SUPFAM" id="SSF48452">
    <property type="entry name" value="TPR-like"/>
    <property type="match status" value="1"/>
</dbReference>
<feature type="transmembrane region" description="Helical" evidence="4">
    <location>
        <begin position="20"/>
        <end position="40"/>
    </location>
</feature>
<dbReference type="KEGG" id="cps:CPS_2395"/>
<keyword evidence="4" id="KW-0812">Transmembrane</keyword>
<dbReference type="GO" id="GO:0030968">
    <property type="term" value="P:endoplasmic reticulum unfolded protein response"/>
    <property type="evidence" value="ECO:0007669"/>
    <property type="project" value="TreeGrafter"/>
</dbReference>
<sequence>MRHLGLRNVISKLPAKINAAREFATSALVLIVFFGLLLILGRQFFRDSVVLEPISVPLHLEESGLNGGVAAQWLIDSIRTIQRNAASTKETKAIQATPKQINIEMPGVGFSLATIEQIIREALALPSPFIKGEIIKLGDSYQIRLRLPGAPYIHIEQPLGDKDVEKLIAKSAEKILLLKDPYIVAVDYYRKAEYKKAIEVINNMQPGADRLQSAYNELLLAAIATKQLEHEKASLHLKKADQLAPNLGVVKLNQAIQHALKKDPSTALSKYKEAKQLNLELQDDAFHSQILTELGRELVTDDSAEEKLALFRKAIDLAPENASAIIRLAEVLAHRQRPEENNEMLKLYEAAIGLVPNKPKYHFQYGKTLWEMGNKDKGCVQVKKAVELKPAMRVLANKYQCSK</sequence>
<keyword evidence="4" id="KW-0472">Membrane</keyword>
<dbReference type="InterPro" id="IPR019734">
    <property type="entry name" value="TPR_rpt"/>
</dbReference>
<feature type="repeat" description="TPR" evidence="3">
    <location>
        <begin position="288"/>
        <end position="321"/>
    </location>
</feature>
<dbReference type="GO" id="GO:0035269">
    <property type="term" value="P:protein O-linked glycosylation via mannose"/>
    <property type="evidence" value="ECO:0007669"/>
    <property type="project" value="TreeGrafter"/>
</dbReference>
<dbReference type="PROSITE" id="PS50005">
    <property type="entry name" value="TPR"/>
    <property type="match status" value="1"/>
</dbReference>
<evidence type="ECO:0000313" key="6">
    <source>
        <dbReference type="Proteomes" id="UP000000547"/>
    </source>
</evidence>